<dbReference type="InterPro" id="IPR041229">
    <property type="entry name" value="HEPN_Apea"/>
</dbReference>
<reference evidence="2 3" key="1">
    <citation type="journal article" date="2020" name="Cell Host Microbe">
        <title>Functional and Genomic Variation between Human-Derived Isolates of Lachnospiraceae Reveals Inter- and Intra-Species Diversity.</title>
        <authorList>
            <person name="Sorbara M.T."/>
            <person name="Littmann E.R."/>
            <person name="Fontana E."/>
            <person name="Moody T.U."/>
            <person name="Kohout C.E."/>
            <person name="Gjonbalaj M."/>
            <person name="Eaton V."/>
            <person name="Seok R."/>
            <person name="Leiner I.M."/>
            <person name="Pamer E.G."/>
        </authorList>
    </citation>
    <scope>NUCLEOTIDE SEQUENCE [LARGE SCALE GENOMIC DNA]</scope>
    <source>
        <strain evidence="2 3">MSK.17.74</strain>
    </source>
</reference>
<sequence length="128" mass="15135">MVVGEVREALLGNLPWSDLRGKIEYAINLSTDISRIFKYEREHTDEKNNSLYEIFINKARTHRNWLSHMFESKAPQHFSGAEIDLAVRKLKFLFRILLLHDINAEIEDGEVDRVCRNIDKWYEKNTLS</sequence>
<evidence type="ECO:0000313" key="3">
    <source>
        <dbReference type="Proteomes" id="UP001644719"/>
    </source>
</evidence>
<comment type="caution">
    <text evidence="2">The sequence shown here is derived from an EMBL/GenBank/DDBJ whole genome shotgun (WGS) entry which is preliminary data.</text>
</comment>
<evidence type="ECO:0000259" key="1">
    <source>
        <dbReference type="Pfam" id="PF18739"/>
    </source>
</evidence>
<dbReference type="EMBL" id="JAAITS010000025">
    <property type="protein sequence ID" value="NSG85727.1"/>
    <property type="molecule type" value="Genomic_DNA"/>
</dbReference>
<organism evidence="2 3">
    <name type="scientific">Blautia faecis</name>
    <dbReference type="NCBI Taxonomy" id="871665"/>
    <lineage>
        <taxon>Bacteria</taxon>
        <taxon>Bacillati</taxon>
        <taxon>Bacillota</taxon>
        <taxon>Clostridia</taxon>
        <taxon>Lachnospirales</taxon>
        <taxon>Lachnospiraceae</taxon>
        <taxon>Blautia</taxon>
    </lineage>
</organism>
<gene>
    <name evidence="2" type="ORF">G5B17_09815</name>
</gene>
<keyword evidence="3" id="KW-1185">Reference proteome</keyword>
<protein>
    <recommendedName>
        <fullName evidence="1">Apea-like HEPN domain-containing protein</fullName>
    </recommendedName>
</protein>
<evidence type="ECO:0000313" key="2">
    <source>
        <dbReference type="EMBL" id="NSG85727.1"/>
    </source>
</evidence>
<dbReference type="Pfam" id="PF18739">
    <property type="entry name" value="HEPN_Apea"/>
    <property type="match status" value="1"/>
</dbReference>
<accession>A0ABX2H6C2</accession>
<dbReference type="Proteomes" id="UP001644719">
    <property type="component" value="Unassembled WGS sequence"/>
</dbReference>
<dbReference type="RefSeq" id="WP_173769813.1">
    <property type="nucleotide sequence ID" value="NZ_JAAITS010000025.1"/>
</dbReference>
<feature type="domain" description="Apea-like HEPN" evidence="1">
    <location>
        <begin position="19"/>
        <end position="103"/>
    </location>
</feature>
<dbReference type="GeneID" id="69513838"/>
<proteinExistence type="predicted"/>
<name>A0ABX2H6C2_9FIRM</name>